<name>A0A1Y0AZX2_9LAMI</name>
<organism evidence="1">
    <name type="scientific">Utricularia reniformis</name>
    <dbReference type="NCBI Taxonomy" id="192314"/>
    <lineage>
        <taxon>Eukaryota</taxon>
        <taxon>Viridiplantae</taxon>
        <taxon>Streptophyta</taxon>
        <taxon>Embryophyta</taxon>
        <taxon>Tracheophyta</taxon>
        <taxon>Spermatophyta</taxon>
        <taxon>Magnoliopsida</taxon>
        <taxon>eudicotyledons</taxon>
        <taxon>Gunneridae</taxon>
        <taxon>Pentapetalae</taxon>
        <taxon>asterids</taxon>
        <taxon>lamiids</taxon>
        <taxon>Lamiales</taxon>
        <taxon>Lentibulariaceae</taxon>
        <taxon>Utricularia</taxon>
    </lineage>
</organism>
<protein>
    <submittedName>
        <fullName evidence="1">Uncharacterized protein</fullName>
    </submittedName>
</protein>
<keyword evidence="1" id="KW-0496">Mitochondrion</keyword>
<accession>A0A1Y0AZX2</accession>
<gene>
    <name evidence="1" type="ORF">AEK19_MT0475</name>
</gene>
<geneLocation type="mitochondrion" evidence="1"/>
<evidence type="ECO:0000313" key="1">
    <source>
        <dbReference type="EMBL" id="ART30732.1"/>
    </source>
</evidence>
<sequence length="78" mass="9485">MGLWRPIKTFQQKWDCIVQERPLSETEVTQRQHNDFYLLQAVSRGDQVSRQKARDRWIQEGDENTKYFPLRIRASKIY</sequence>
<dbReference type="AlphaFoldDB" id="A0A1Y0AZX2"/>
<reference evidence="1" key="1">
    <citation type="submission" date="2017-03" db="EMBL/GenBank/DDBJ databases">
        <title>The mitochondrial genome of the carnivorous plant Utricularia reniformis (Lentibulariaceae): structure, comparative analysis and evolutionary landmarks.</title>
        <authorList>
            <person name="Silva S.R."/>
            <person name="Alvarenga D.O."/>
            <person name="Michael T.P."/>
            <person name="Miranda V.F.O."/>
            <person name="Varani A.M."/>
        </authorList>
    </citation>
    <scope>NUCLEOTIDE SEQUENCE</scope>
</reference>
<dbReference type="EMBL" id="KY774314">
    <property type="protein sequence ID" value="ART30732.1"/>
    <property type="molecule type" value="Genomic_DNA"/>
</dbReference>
<proteinExistence type="predicted"/>